<proteinExistence type="predicted"/>
<evidence type="ECO:0000313" key="1">
    <source>
        <dbReference type="EMBL" id="TDF92994.1"/>
    </source>
</evidence>
<keyword evidence="2" id="KW-1185">Reference proteome</keyword>
<reference evidence="1 2" key="1">
    <citation type="submission" date="2019-03" db="EMBL/GenBank/DDBJ databases">
        <title>This is whole genome sequence of Paenibacillus sp MS74 strain.</title>
        <authorList>
            <person name="Trinh H.N."/>
        </authorList>
    </citation>
    <scope>NUCLEOTIDE SEQUENCE [LARGE SCALE GENOMIC DNA]</scope>
    <source>
        <strain evidence="1 2">MS74</strain>
    </source>
</reference>
<dbReference type="OrthoDB" id="2641400at2"/>
<dbReference type="EMBL" id="SMRT01000018">
    <property type="protein sequence ID" value="TDF92994.1"/>
    <property type="molecule type" value="Genomic_DNA"/>
</dbReference>
<protein>
    <recommendedName>
        <fullName evidence="3">Haem-binding uptake Tiki superfamily ChaN domain-containing protein</fullName>
    </recommendedName>
</protein>
<dbReference type="RefSeq" id="WP_133234578.1">
    <property type="nucleotide sequence ID" value="NZ_SMRT01000018.1"/>
</dbReference>
<evidence type="ECO:0000313" key="2">
    <source>
        <dbReference type="Proteomes" id="UP000295636"/>
    </source>
</evidence>
<gene>
    <name evidence="1" type="ORF">E1757_28440</name>
</gene>
<accession>A0A4V2ZSF1</accession>
<evidence type="ECO:0008006" key="3">
    <source>
        <dbReference type="Google" id="ProtNLM"/>
    </source>
</evidence>
<dbReference type="AlphaFoldDB" id="A0A4V2ZSF1"/>
<name>A0A4V2ZSF1_9BACL</name>
<sequence length="211" mass="25459">MTTVGILGTIHNNDLRDKYRCTLDLYREIIMEFNPDIICGEVHPQSWRRYLENKNERGYWGEPASEYWELIFPLCDEYSIEFVPIDWFELDVWNNFAPFDGFTNEEKIELEKMDDKWFSKQMNTHSCGQIPFNSKEFDDLTKLKYEWLFQINPVSQNFRWIVRNQIMIQRAINSIKANPDKRILCIIGADHNYFFFEELIKEAITLKYPLR</sequence>
<dbReference type="Proteomes" id="UP000295636">
    <property type="component" value="Unassembled WGS sequence"/>
</dbReference>
<comment type="caution">
    <text evidence="1">The sequence shown here is derived from an EMBL/GenBank/DDBJ whole genome shotgun (WGS) entry which is preliminary data.</text>
</comment>
<organism evidence="1 2">
    <name type="scientific">Paenibacillus piri</name>
    <dbReference type="NCBI Taxonomy" id="2547395"/>
    <lineage>
        <taxon>Bacteria</taxon>
        <taxon>Bacillati</taxon>
        <taxon>Bacillota</taxon>
        <taxon>Bacilli</taxon>
        <taxon>Bacillales</taxon>
        <taxon>Paenibacillaceae</taxon>
        <taxon>Paenibacillus</taxon>
    </lineage>
</organism>